<evidence type="ECO:0008006" key="3">
    <source>
        <dbReference type="Google" id="ProtNLM"/>
    </source>
</evidence>
<dbReference type="Pfam" id="PF12646">
    <property type="entry name" value="DUF3783"/>
    <property type="match status" value="1"/>
</dbReference>
<gene>
    <name evidence="1" type="ORF">X802_09460</name>
</gene>
<dbReference type="PIRSF" id="PIRSF014543">
    <property type="entry name" value="UCP014543"/>
    <property type="match status" value="1"/>
</dbReference>
<dbReference type="STRING" id="1432656.X802_09460"/>
<keyword evidence="2" id="KW-1185">Reference proteome</keyword>
<proteinExistence type="predicted"/>
<evidence type="ECO:0000313" key="2">
    <source>
        <dbReference type="Proteomes" id="UP000062043"/>
    </source>
</evidence>
<dbReference type="GeneID" id="27135875"/>
<evidence type="ECO:0000313" key="1">
    <source>
        <dbReference type="EMBL" id="AJC72347.1"/>
    </source>
</evidence>
<accession>A0A0X1KM56</accession>
<dbReference type="AlphaFoldDB" id="A0A0X1KM56"/>
<dbReference type="OrthoDB" id="85763at2157"/>
<dbReference type="InterPro" id="IPR016621">
    <property type="entry name" value="UCP014543"/>
</dbReference>
<dbReference type="EMBL" id="CP007140">
    <property type="protein sequence ID" value="AJC72347.1"/>
    <property type="molecule type" value="Genomic_DNA"/>
</dbReference>
<sequence length="132" mass="14902">MAKVLAIGFNREELGLLRKALEGIPVEGVSTDYLGGVVSEIFEKAKGDECDWHERKFVLMAGVDGETIKEIVDRVKALGLGRIIFAAPTEISMKWKLEDLLEELIEEDEYFRALAWARKEAKKKGSFLDFKP</sequence>
<dbReference type="Proteomes" id="UP000062043">
    <property type="component" value="Chromosome"/>
</dbReference>
<reference evidence="1 2" key="1">
    <citation type="submission" date="2014-01" db="EMBL/GenBank/DDBJ databases">
        <title>Genome sequencing of Thermococcus guaymasensis.</title>
        <authorList>
            <person name="Zhang X."/>
            <person name="Alvare G."/>
            <person name="Fristensky B."/>
            <person name="Chen L."/>
            <person name="Suen T."/>
            <person name="Chen Q."/>
            <person name="Ma K."/>
        </authorList>
    </citation>
    <scope>NUCLEOTIDE SEQUENCE [LARGE SCALE GENOMIC DNA]</scope>
    <source>
        <strain evidence="1 2">DSM 11113</strain>
    </source>
</reference>
<dbReference type="RefSeq" id="WP_062373243.1">
    <property type="nucleotide sequence ID" value="NZ_CP007140.1"/>
</dbReference>
<dbReference type="KEGG" id="tgy:X802_09460"/>
<organism evidence="1 2">
    <name type="scientific">Thermococcus guaymasensis DSM 11113</name>
    <dbReference type="NCBI Taxonomy" id="1432656"/>
    <lineage>
        <taxon>Archaea</taxon>
        <taxon>Methanobacteriati</taxon>
        <taxon>Methanobacteriota</taxon>
        <taxon>Thermococci</taxon>
        <taxon>Thermococcales</taxon>
        <taxon>Thermococcaceae</taxon>
        <taxon>Thermococcus</taxon>
    </lineage>
</organism>
<protein>
    <recommendedName>
        <fullName evidence="3">DUF3783 domain-containing protein</fullName>
    </recommendedName>
</protein>
<name>A0A0X1KM56_9EURY</name>